<evidence type="ECO:0000313" key="3">
    <source>
        <dbReference type="Proteomes" id="UP001628193"/>
    </source>
</evidence>
<evidence type="ECO:0000256" key="1">
    <source>
        <dbReference type="SAM" id="SignalP"/>
    </source>
</evidence>
<protein>
    <recommendedName>
        <fullName evidence="4">Secreted protein</fullName>
    </recommendedName>
</protein>
<feature type="chain" id="PRO_5046574932" description="Secreted protein" evidence="1">
    <location>
        <begin position="23"/>
        <end position="122"/>
    </location>
</feature>
<dbReference type="EMBL" id="BAAFGK010000001">
    <property type="protein sequence ID" value="GAB0055779.1"/>
    <property type="molecule type" value="Genomic_DNA"/>
</dbReference>
<dbReference type="RefSeq" id="WP_420903492.1">
    <property type="nucleotide sequence ID" value="NZ_BAAFGK010000001.1"/>
</dbReference>
<accession>A0ABQ0C4F5</accession>
<proteinExistence type="predicted"/>
<sequence>MKKTLSLPLFLLVFGMAGSAMAADCVISYHRTACAGQEATSYAKCDGKQACDKDNAAATKEACVEAAKKACPNDRTDITKSKVIKANFKGEALVGGFSDAGAADPKGANFCAGDRPDFNKCK</sequence>
<feature type="signal peptide" evidence="1">
    <location>
        <begin position="1"/>
        <end position="22"/>
    </location>
</feature>
<organism evidence="2 3">
    <name type="scientific">Candidatus Magnetaquiglobus chichijimensis</name>
    <dbReference type="NCBI Taxonomy" id="3141448"/>
    <lineage>
        <taxon>Bacteria</taxon>
        <taxon>Pseudomonadati</taxon>
        <taxon>Pseudomonadota</taxon>
        <taxon>Magnetococcia</taxon>
        <taxon>Magnetococcales</taxon>
        <taxon>Candidatus Magnetaquicoccaceae</taxon>
        <taxon>Candidatus Magnetaquiglobus</taxon>
    </lineage>
</organism>
<gene>
    <name evidence="2" type="ORF">SIID45300_00075</name>
</gene>
<reference evidence="2 3" key="1">
    <citation type="submission" date="2024-05" db="EMBL/GenBank/DDBJ databases">
        <authorList>
            <consortium name="Candidatus Magnetaquicoccaceae bacterium FCR-1 genome sequencing consortium"/>
            <person name="Shimoshige H."/>
            <person name="Shimamura S."/>
            <person name="Taoka A."/>
            <person name="Kobayashi H."/>
            <person name="Maekawa T."/>
        </authorList>
    </citation>
    <scope>NUCLEOTIDE SEQUENCE [LARGE SCALE GENOMIC DNA]</scope>
    <source>
        <strain evidence="2 3">FCR-1</strain>
    </source>
</reference>
<evidence type="ECO:0000313" key="2">
    <source>
        <dbReference type="EMBL" id="GAB0055779.1"/>
    </source>
</evidence>
<evidence type="ECO:0008006" key="4">
    <source>
        <dbReference type="Google" id="ProtNLM"/>
    </source>
</evidence>
<keyword evidence="3" id="KW-1185">Reference proteome</keyword>
<keyword evidence="1" id="KW-0732">Signal</keyword>
<comment type="caution">
    <text evidence="2">The sequence shown here is derived from an EMBL/GenBank/DDBJ whole genome shotgun (WGS) entry which is preliminary data.</text>
</comment>
<dbReference type="Proteomes" id="UP001628193">
    <property type="component" value="Unassembled WGS sequence"/>
</dbReference>
<name>A0ABQ0C4F5_9PROT</name>
<reference evidence="2 3" key="2">
    <citation type="submission" date="2024-09" db="EMBL/GenBank/DDBJ databases">
        <title>Draft genome sequence of Candidatus Magnetaquicoccaceae bacterium FCR-1.</title>
        <authorList>
            <person name="Shimoshige H."/>
            <person name="Shimamura S."/>
            <person name="Taoka A."/>
            <person name="Kobayashi H."/>
            <person name="Maekawa T."/>
        </authorList>
    </citation>
    <scope>NUCLEOTIDE SEQUENCE [LARGE SCALE GENOMIC DNA]</scope>
    <source>
        <strain evidence="2 3">FCR-1</strain>
    </source>
</reference>